<feature type="compositionally biased region" description="Basic and acidic residues" evidence="1">
    <location>
        <begin position="227"/>
        <end position="240"/>
    </location>
</feature>
<feature type="non-terminal residue" evidence="2">
    <location>
        <position position="1"/>
    </location>
</feature>
<keyword evidence="3" id="KW-1185">Reference proteome</keyword>
<proteinExistence type="predicted"/>
<name>A0A3S5A1F4_9PLAT</name>
<feature type="region of interest" description="Disordered" evidence="1">
    <location>
        <begin position="122"/>
        <end position="156"/>
    </location>
</feature>
<evidence type="ECO:0000313" key="2">
    <source>
        <dbReference type="EMBL" id="VEL17215.1"/>
    </source>
</evidence>
<dbReference type="AlphaFoldDB" id="A0A3S5A1F4"/>
<accession>A0A3S5A1F4</accession>
<feature type="region of interest" description="Disordered" evidence="1">
    <location>
        <begin position="173"/>
        <end position="240"/>
    </location>
</feature>
<dbReference type="Proteomes" id="UP000784294">
    <property type="component" value="Unassembled WGS sequence"/>
</dbReference>
<organism evidence="2 3">
    <name type="scientific">Protopolystoma xenopodis</name>
    <dbReference type="NCBI Taxonomy" id="117903"/>
    <lineage>
        <taxon>Eukaryota</taxon>
        <taxon>Metazoa</taxon>
        <taxon>Spiralia</taxon>
        <taxon>Lophotrochozoa</taxon>
        <taxon>Platyhelminthes</taxon>
        <taxon>Monogenea</taxon>
        <taxon>Polyopisthocotylea</taxon>
        <taxon>Polystomatidea</taxon>
        <taxon>Polystomatidae</taxon>
        <taxon>Protopolystoma</taxon>
    </lineage>
</organism>
<comment type="caution">
    <text evidence="2">The sequence shown here is derived from an EMBL/GenBank/DDBJ whole genome shotgun (WGS) entry which is preliminary data.</text>
</comment>
<feature type="compositionally biased region" description="Basic residues" evidence="1">
    <location>
        <begin position="11"/>
        <end position="22"/>
    </location>
</feature>
<evidence type="ECO:0000313" key="3">
    <source>
        <dbReference type="Proteomes" id="UP000784294"/>
    </source>
</evidence>
<feature type="compositionally biased region" description="Low complexity" evidence="1">
    <location>
        <begin position="137"/>
        <end position="156"/>
    </location>
</feature>
<feature type="region of interest" description="Disordered" evidence="1">
    <location>
        <begin position="1"/>
        <end position="39"/>
    </location>
</feature>
<feature type="compositionally biased region" description="Low complexity" evidence="1">
    <location>
        <begin position="173"/>
        <end position="203"/>
    </location>
</feature>
<gene>
    <name evidence="2" type="ORF">PXEA_LOCUS10655</name>
</gene>
<dbReference type="EMBL" id="CAAALY010031608">
    <property type="protein sequence ID" value="VEL17215.1"/>
    <property type="molecule type" value="Genomic_DNA"/>
</dbReference>
<evidence type="ECO:0000256" key="1">
    <source>
        <dbReference type="SAM" id="MobiDB-lite"/>
    </source>
</evidence>
<sequence>MTDESLAPFHRNPRQFPRKQRQHNCSSKANRQLVKRNPPTSSGGIYLRIYSANTFTRNGNYSASLVFVYNRVPASAFLQPLATHPSVGQIASIRRLLQHAFPQRRRHALLLTLGPTTLARHLARQHHHPPALQSLQTTSTEGSTTTTTTSTTVAAPMSTAAIKLPPFQELSLNQPQQHQHNQPQTFPETSAPLSARPSPSLSPVGPIALPPQHSIALQLPPDASVSNERDKLLEKPSDSN</sequence>
<protein>
    <submittedName>
        <fullName evidence="2">Uncharacterized protein</fullName>
    </submittedName>
</protein>
<reference evidence="2" key="1">
    <citation type="submission" date="2018-11" db="EMBL/GenBank/DDBJ databases">
        <authorList>
            <consortium name="Pathogen Informatics"/>
        </authorList>
    </citation>
    <scope>NUCLEOTIDE SEQUENCE</scope>
</reference>